<keyword evidence="2" id="KW-1185">Reference proteome</keyword>
<proteinExistence type="predicted"/>
<evidence type="ECO:0000313" key="2">
    <source>
        <dbReference type="Proteomes" id="UP000828251"/>
    </source>
</evidence>
<name>A0A9D3UEJ2_9ROSI</name>
<organism evidence="1 2">
    <name type="scientific">Gossypium stocksii</name>
    <dbReference type="NCBI Taxonomy" id="47602"/>
    <lineage>
        <taxon>Eukaryota</taxon>
        <taxon>Viridiplantae</taxon>
        <taxon>Streptophyta</taxon>
        <taxon>Embryophyta</taxon>
        <taxon>Tracheophyta</taxon>
        <taxon>Spermatophyta</taxon>
        <taxon>Magnoliopsida</taxon>
        <taxon>eudicotyledons</taxon>
        <taxon>Gunneridae</taxon>
        <taxon>Pentapetalae</taxon>
        <taxon>rosids</taxon>
        <taxon>malvids</taxon>
        <taxon>Malvales</taxon>
        <taxon>Malvaceae</taxon>
        <taxon>Malvoideae</taxon>
        <taxon>Gossypium</taxon>
    </lineage>
</organism>
<evidence type="ECO:0000313" key="1">
    <source>
        <dbReference type="EMBL" id="KAH1039199.1"/>
    </source>
</evidence>
<dbReference type="AlphaFoldDB" id="A0A9D3UEJ2"/>
<gene>
    <name evidence="1" type="ORF">J1N35_040942</name>
</gene>
<reference evidence="1 2" key="1">
    <citation type="journal article" date="2021" name="Plant Biotechnol. J.">
        <title>Multi-omics assisted identification of the key and species-specific regulatory components of drought-tolerant mechanisms in Gossypium stocksii.</title>
        <authorList>
            <person name="Yu D."/>
            <person name="Ke L."/>
            <person name="Zhang D."/>
            <person name="Wu Y."/>
            <person name="Sun Y."/>
            <person name="Mei J."/>
            <person name="Sun J."/>
            <person name="Sun Y."/>
        </authorList>
    </citation>
    <scope>NUCLEOTIDE SEQUENCE [LARGE SCALE GENOMIC DNA]</scope>
    <source>
        <strain evidence="2">cv. E1</strain>
        <tissue evidence="1">Leaf</tissue>
    </source>
</reference>
<dbReference type="EMBL" id="JAIQCV010000012">
    <property type="protein sequence ID" value="KAH1039199.1"/>
    <property type="molecule type" value="Genomic_DNA"/>
</dbReference>
<accession>A0A9D3UEJ2</accession>
<sequence length="71" mass="8020">MTLGSSFGNIKVLKGFDFSFGRWLNKDFLLTQKHQGEVLGIVVHVLNVDMILKISCTCFVIARKLRMFGSL</sequence>
<comment type="caution">
    <text evidence="1">The sequence shown here is derived from an EMBL/GenBank/DDBJ whole genome shotgun (WGS) entry which is preliminary data.</text>
</comment>
<dbReference type="Proteomes" id="UP000828251">
    <property type="component" value="Unassembled WGS sequence"/>
</dbReference>
<protein>
    <submittedName>
        <fullName evidence="1">Uncharacterized protein</fullName>
    </submittedName>
</protein>